<evidence type="ECO:0000259" key="2">
    <source>
        <dbReference type="Pfam" id="PF06283"/>
    </source>
</evidence>
<reference evidence="3 4" key="1">
    <citation type="submission" date="2022-05" db="EMBL/GenBank/DDBJ databases">
        <authorList>
            <person name="Park J.-S."/>
        </authorList>
    </citation>
    <scope>NUCLEOTIDE SEQUENCE [LARGE SCALE GENOMIC DNA]</scope>
    <source>
        <strain evidence="3 4">2012CJ35-5</strain>
    </source>
</reference>
<evidence type="ECO:0000313" key="3">
    <source>
        <dbReference type="EMBL" id="MCL6274400.1"/>
    </source>
</evidence>
<comment type="caution">
    <text evidence="3">The sequence shown here is derived from an EMBL/GenBank/DDBJ whole genome shotgun (WGS) entry which is preliminary data.</text>
</comment>
<dbReference type="Gene3D" id="3.40.50.880">
    <property type="match status" value="1"/>
</dbReference>
<dbReference type="PANTHER" id="PTHR40469:SF2">
    <property type="entry name" value="GALACTOSE-BINDING DOMAIN-LIKE SUPERFAMILY PROTEIN"/>
    <property type="match status" value="1"/>
</dbReference>
<dbReference type="Proteomes" id="UP001203607">
    <property type="component" value="Unassembled WGS sequence"/>
</dbReference>
<evidence type="ECO:0000256" key="1">
    <source>
        <dbReference type="SAM" id="SignalP"/>
    </source>
</evidence>
<gene>
    <name evidence="3" type="ORF">M3P19_10285</name>
</gene>
<feature type="signal peptide" evidence="1">
    <location>
        <begin position="1"/>
        <end position="19"/>
    </location>
</feature>
<protein>
    <submittedName>
        <fullName evidence="3">ThuA domain-containing protein</fullName>
    </submittedName>
</protein>
<accession>A0ABT0PSP1</accession>
<dbReference type="RefSeq" id="WP_249657580.1">
    <property type="nucleotide sequence ID" value="NZ_JAMFMA010000002.1"/>
</dbReference>
<sequence length="248" mass="28562">MKSTKLFLLAISMVFFSNAQENPDSDEQVILPDFILVFSKTSGYRHKAIEKGMETLRQLGRENHFIALQTETSADFNRANLENYKLIVFLNTTMDVLNDQEQEVFKAYMAKGGSYLGIHAASDTEYDWPWYGKLVGAYFENHPQQQKATIDVVDRNHPATAHLKEKWIHFDEWYNFMDINPDVNVLMKLDESSYDGGTNGDNHPIAWYHEYGGGRSFYTGLGHTKEAYDDPDFKQHLLGAIEWCLGRK</sequence>
<feature type="domain" description="ThuA-like" evidence="2">
    <location>
        <begin position="35"/>
        <end position="244"/>
    </location>
</feature>
<dbReference type="InterPro" id="IPR029010">
    <property type="entry name" value="ThuA-like"/>
</dbReference>
<keyword evidence="1" id="KW-0732">Signal</keyword>
<organism evidence="3 4">
    <name type="scientific">Flagellimonas spongiicola</name>
    <dbReference type="NCBI Taxonomy" id="2942208"/>
    <lineage>
        <taxon>Bacteria</taxon>
        <taxon>Pseudomonadati</taxon>
        <taxon>Bacteroidota</taxon>
        <taxon>Flavobacteriia</taxon>
        <taxon>Flavobacteriales</taxon>
        <taxon>Flavobacteriaceae</taxon>
        <taxon>Flagellimonas</taxon>
    </lineage>
</organism>
<dbReference type="SUPFAM" id="SSF52317">
    <property type="entry name" value="Class I glutamine amidotransferase-like"/>
    <property type="match status" value="1"/>
</dbReference>
<dbReference type="Pfam" id="PF06283">
    <property type="entry name" value="ThuA"/>
    <property type="match status" value="1"/>
</dbReference>
<evidence type="ECO:0000313" key="4">
    <source>
        <dbReference type="Proteomes" id="UP001203607"/>
    </source>
</evidence>
<dbReference type="InterPro" id="IPR029062">
    <property type="entry name" value="Class_I_gatase-like"/>
</dbReference>
<dbReference type="PANTHER" id="PTHR40469">
    <property type="entry name" value="SECRETED GLYCOSYL HYDROLASE"/>
    <property type="match status" value="1"/>
</dbReference>
<dbReference type="EMBL" id="JAMFMA010000002">
    <property type="protein sequence ID" value="MCL6274400.1"/>
    <property type="molecule type" value="Genomic_DNA"/>
</dbReference>
<name>A0ABT0PSP1_9FLAO</name>
<feature type="chain" id="PRO_5045371019" evidence="1">
    <location>
        <begin position="20"/>
        <end position="248"/>
    </location>
</feature>
<keyword evidence="4" id="KW-1185">Reference proteome</keyword>
<proteinExistence type="predicted"/>